<dbReference type="Pfam" id="PF01075">
    <property type="entry name" value="Glyco_transf_9"/>
    <property type="match status" value="1"/>
</dbReference>
<evidence type="ECO:0000256" key="1">
    <source>
        <dbReference type="ARBA" id="ARBA00022676"/>
    </source>
</evidence>
<protein>
    <recommendedName>
        <fullName evidence="4">lipopolysaccharide heptosyltransferase II</fullName>
        <ecNumber evidence="4">2.4.99.24</ecNumber>
    </recommendedName>
</protein>
<dbReference type="PANTHER" id="PTHR30160">
    <property type="entry name" value="TETRAACYLDISACCHARIDE 4'-KINASE-RELATED"/>
    <property type="match status" value="1"/>
</dbReference>
<organism evidence="6 7">
    <name type="scientific">Vibrio ishigakensis</name>
    <dbReference type="NCBI Taxonomy" id="1481914"/>
    <lineage>
        <taxon>Bacteria</taxon>
        <taxon>Pseudomonadati</taxon>
        <taxon>Pseudomonadota</taxon>
        <taxon>Gammaproteobacteria</taxon>
        <taxon>Vibrionales</taxon>
        <taxon>Vibrionaceae</taxon>
        <taxon>Vibrio</taxon>
    </lineage>
</organism>
<dbReference type="CDD" id="cd03789">
    <property type="entry name" value="GT9_LPS_heptosyltransferase"/>
    <property type="match status" value="1"/>
</dbReference>
<keyword evidence="2 6" id="KW-0808">Transferase</keyword>
<dbReference type="InterPro" id="IPR011910">
    <property type="entry name" value="RfaF"/>
</dbReference>
<evidence type="ECO:0000313" key="7">
    <source>
        <dbReference type="Proteomes" id="UP000031670"/>
    </source>
</evidence>
<evidence type="ECO:0000313" key="6">
    <source>
        <dbReference type="EMBL" id="GAM63804.1"/>
    </source>
</evidence>
<dbReference type="FunFam" id="3.40.50.2000:FF:000023">
    <property type="entry name" value="ADP-heptose--LPS heptosyltransferase II"/>
    <property type="match status" value="1"/>
</dbReference>
<dbReference type="EC" id="2.4.99.24" evidence="4"/>
<dbReference type="InterPro" id="IPR051199">
    <property type="entry name" value="LPS_LOS_Heptosyltrfase"/>
</dbReference>
<accession>A0A0B8PM93</accession>
<dbReference type="Proteomes" id="UP000031670">
    <property type="component" value="Unassembled WGS sequence"/>
</dbReference>
<reference evidence="6 7" key="1">
    <citation type="submission" date="2015-01" db="EMBL/GenBank/DDBJ databases">
        <title>Vibrio sp. C5 JCM 19232 whole genome shotgun sequence.</title>
        <authorList>
            <person name="Sawabe T."/>
            <person name="Meirelles P."/>
            <person name="Feng G."/>
            <person name="Sayaka M."/>
            <person name="Hattori M."/>
            <person name="Ohkuma M."/>
        </authorList>
    </citation>
    <scope>NUCLEOTIDE SEQUENCE [LARGE SCALE GENOMIC DNA]</scope>
    <source>
        <strain evidence="6 7">JCM19232</strain>
    </source>
</reference>
<dbReference type="SUPFAM" id="SSF53756">
    <property type="entry name" value="UDP-Glycosyltransferase/glycogen phosphorylase"/>
    <property type="match status" value="1"/>
</dbReference>
<dbReference type="EMBL" id="BBSA01000010">
    <property type="protein sequence ID" value="GAM63804.1"/>
    <property type="molecule type" value="Genomic_DNA"/>
</dbReference>
<dbReference type="GO" id="GO:0005829">
    <property type="term" value="C:cytosol"/>
    <property type="evidence" value="ECO:0007669"/>
    <property type="project" value="TreeGrafter"/>
</dbReference>
<evidence type="ECO:0000256" key="3">
    <source>
        <dbReference type="ARBA" id="ARBA00043995"/>
    </source>
</evidence>
<name>A0A0B8PM93_9VIBR</name>
<dbReference type="NCBIfam" id="TIGR02195">
    <property type="entry name" value="heptsyl_trn_II"/>
    <property type="match status" value="1"/>
</dbReference>
<dbReference type="GO" id="GO:0009244">
    <property type="term" value="P:lipopolysaccharide core region biosynthetic process"/>
    <property type="evidence" value="ECO:0007669"/>
    <property type="project" value="TreeGrafter"/>
</dbReference>
<evidence type="ECO:0000256" key="5">
    <source>
        <dbReference type="ARBA" id="ARBA00047503"/>
    </source>
</evidence>
<dbReference type="PANTHER" id="PTHR30160:SF7">
    <property type="entry name" value="ADP-HEPTOSE--LPS HEPTOSYLTRANSFERASE 2"/>
    <property type="match status" value="1"/>
</dbReference>
<dbReference type="Gene3D" id="3.40.50.2000">
    <property type="entry name" value="Glycogen Phosphorylase B"/>
    <property type="match status" value="2"/>
</dbReference>
<reference evidence="6 7" key="2">
    <citation type="submission" date="2015-01" db="EMBL/GenBank/DDBJ databases">
        <authorList>
            <consortium name="NBRP consortium"/>
            <person name="Sawabe T."/>
            <person name="Meirelles P."/>
            <person name="Feng G."/>
            <person name="Sayaka M."/>
            <person name="Hattori M."/>
            <person name="Ohkuma M."/>
        </authorList>
    </citation>
    <scope>NUCLEOTIDE SEQUENCE [LARGE SCALE GENOMIC DNA]</scope>
    <source>
        <strain evidence="6 7">JCM19232</strain>
    </source>
</reference>
<sequence length="345" mass="38267">MRKILVIGPSWVGDMVMSQSLYRELKNQHPDCSIDVLAPSWCKPILSRMPEVNEALEMPLGHGELKLISRYRLGKELRNKKYTHAYILPNSLKSAIIPIAAKIPVRTGWKGESRFGLLNDIRMNKKSFTYMAERYVALAHPKQEMIDSSSLGGLTNIPWPKLRLNQSLVDASVRKFALSVTKPIVGLCPGAEFGPAKKWPTDKYAELASKLLDDGYQVWLFGSKKDEATTSSITTSQTDAHRKDIVDLAGKTSLEEAVDLLSLCKHVVSNDSGLMHVAAAVGCHVIGIYGSTSPDYTPPLTTKVDIVNTNIKCRPCFKRECPLGHLKCLKEISVSNVIKKISYES</sequence>
<gene>
    <name evidence="6" type="ORF">JCM19232_2214</name>
</gene>
<evidence type="ECO:0000256" key="4">
    <source>
        <dbReference type="ARBA" id="ARBA00044042"/>
    </source>
</evidence>
<dbReference type="InterPro" id="IPR002201">
    <property type="entry name" value="Glyco_trans_9"/>
</dbReference>
<comment type="catalytic activity">
    <reaction evidence="5">
        <text>an L-alpha-D-Hep-(1-&gt;5)-[alpha-Kdo-(2-&gt;4)]-alpha-Kdo-(2-&gt;6)-lipid A + ADP-L-glycero-beta-D-manno-heptose = an L-alpha-D-Hep-(1-&gt;3)-L-alpha-D-Hep-(1-&gt;5)-[alpha-Kdo-(2-&gt;4)]-alpha-Kdo-(2-&gt;6)-lipid A + ADP + H(+)</text>
        <dbReference type="Rhea" id="RHEA:74071"/>
        <dbReference type="ChEBI" id="CHEBI:15378"/>
        <dbReference type="ChEBI" id="CHEBI:61506"/>
        <dbReference type="ChEBI" id="CHEBI:193068"/>
        <dbReference type="ChEBI" id="CHEBI:193069"/>
        <dbReference type="ChEBI" id="CHEBI:456216"/>
        <dbReference type="EC" id="2.4.99.24"/>
    </reaction>
</comment>
<proteinExistence type="inferred from homology"/>
<comment type="caution">
    <text evidence="6">The sequence shown here is derived from an EMBL/GenBank/DDBJ whole genome shotgun (WGS) entry which is preliminary data.</text>
</comment>
<comment type="similarity">
    <text evidence="3">Belongs to the glycosyltransferase 9 family.</text>
</comment>
<keyword evidence="1" id="KW-0328">Glycosyltransferase</keyword>
<dbReference type="GO" id="GO:0008713">
    <property type="term" value="F:ADP-heptose-lipopolysaccharide heptosyltransferase activity"/>
    <property type="evidence" value="ECO:0007669"/>
    <property type="project" value="UniProtKB-EC"/>
</dbReference>
<evidence type="ECO:0000256" key="2">
    <source>
        <dbReference type="ARBA" id="ARBA00022679"/>
    </source>
</evidence>
<dbReference type="AlphaFoldDB" id="A0A0B8PM93"/>